<evidence type="ECO:0000313" key="9">
    <source>
        <dbReference type="RefSeq" id="XP_013385082.1"/>
    </source>
</evidence>
<dbReference type="GO" id="GO:0003779">
    <property type="term" value="F:actin binding"/>
    <property type="evidence" value="ECO:0007669"/>
    <property type="project" value="InterPro"/>
</dbReference>
<dbReference type="RefSeq" id="XP_013385082.1">
    <property type="nucleotide sequence ID" value="XM_013529628.1"/>
</dbReference>
<dbReference type="Gene3D" id="1.10.287.1490">
    <property type="match status" value="1"/>
</dbReference>
<evidence type="ECO:0000256" key="4">
    <source>
        <dbReference type="SAM" id="Coils"/>
    </source>
</evidence>
<feature type="region of interest" description="Disordered" evidence="5">
    <location>
        <begin position="275"/>
        <end position="331"/>
    </location>
</feature>
<name>A0A1S3HG82_LINAN</name>
<protein>
    <submittedName>
        <fullName evidence="7 8">Ankycorbin isoform X1</fullName>
    </submittedName>
</protein>
<dbReference type="PROSITE" id="PS50088">
    <property type="entry name" value="ANK_REPEAT"/>
    <property type="match status" value="5"/>
</dbReference>
<evidence type="ECO:0000313" key="8">
    <source>
        <dbReference type="RefSeq" id="XP_013385076.1"/>
    </source>
</evidence>
<reference evidence="7 8" key="1">
    <citation type="submission" date="2025-04" db="UniProtKB">
        <authorList>
            <consortium name="RefSeq"/>
        </authorList>
    </citation>
    <scope>IDENTIFICATION</scope>
    <source>
        <tissue evidence="7 8">Gonads</tissue>
    </source>
</reference>
<dbReference type="InterPro" id="IPR002110">
    <property type="entry name" value="Ankyrin_rpt"/>
</dbReference>
<dbReference type="SMART" id="SM00248">
    <property type="entry name" value="ANK"/>
    <property type="match status" value="5"/>
</dbReference>
<evidence type="ECO:0000256" key="1">
    <source>
        <dbReference type="ARBA" id="ARBA00022737"/>
    </source>
</evidence>
<dbReference type="RefSeq" id="XP_013385067.1">
    <property type="nucleotide sequence ID" value="XM_013529613.1"/>
</dbReference>
<keyword evidence="6" id="KW-1185">Reference proteome</keyword>
<feature type="repeat" description="ANK" evidence="3">
    <location>
        <begin position="89"/>
        <end position="121"/>
    </location>
</feature>
<feature type="repeat" description="ANK" evidence="3">
    <location>
        <begin position="188"/>
        <end position="220"/>
    </location>
</feature>
<organism evidence="6 7">
    <name type="scientific">Lingula anatina</name>
    <name type="common">Brachiopod</name>
    <name type="synonym">Lingula unguis</name>
    <dbReference type="NCBI Taxonomy" id="7574"/>
    <lineage>
        <taxon>Eukaryota</taxon>
        <taxon>Metazoa</taxon>
        <taxon>Spiralia</taxon>
        <taxon>Lophotrochozoa</taxon>
        <taxon>Brachiopoda</taxon>
        <taxon>Linguliformea</taxon>
        <taxon>Lingulata</taxon>
        <taxon>Lingulida</taxon>
        <taxon>Linguloidea</taxon>
        <taxon>Lingulidae</taxon>
        <taxon>Lingula</taxon>
    </lineage>
</organism>
<dbReference type="GeneID" id="106155015"/>
<evidence type="ECO:0000256" key="5">
    <source>
        <dbReference type="SAM" id="MobiDB-lite"/>
    </source>
</evidence>
<accession>A0A1S3HG82</accession>
<evidence type="ECO:0000313" key="7">
    <source>
        <dbReference type="RefSeq" id="XP_013385067.1"/>
    </source>
</evidence>
<dbReference type="PANTHER" id="PTHR24129:SF2">
    <property type="entry name" value="DUF3447 DOMAIN-CONTAINING PROTEIN"/>
    <property type="match status" value="1"/>
</dbReference>
<dbReference type="PROSITE" id="PS50297">
    <property type="entry name" value="ANK_REP_REGION"/>
    <property type="match status" value="5"/>
</dbReference>
<feature type="repeat" description="ANK" evidence="3">
    <location>
        <begin position="56"/>
        <end position="88"/>
    </location>
</feature>
<dbReference type="KEGG" id="lak:106155015"/>
<dbReference type="PANTHER" id="PTHR24129">
    <property type="entry name" value="ANKYCORBIN"/>
    <property type="match status" value="1"/>
</dbReference>
<feature type="region of interest" description="Disordered" evidence="5">
    <location>
        <begin position="499"/>
        <end position="533"/>
    </location>
</feature>
<dbReference type="OrthoDB" id="341259at2759"/>
<feature type="repeat" description="ANK" evidence="3">
    <location>
        <begin position="155"/>
        <end position="187"/>
    </location>
</feature>
<dbReference type="RefSeq" id="XP_013385076.1">
    <property type="nucleotide sequence ID" value="XM_013529622.1"/>
</dbReference>
<dbReference type="Pfam" id="PF13857">
    <property type="entry name" value="Ank_5"/>
    <property type="match status" value="1"/>
</dbReference>
<feature type="region of interest" description="Disordered" evidence="5">
    <location>
        <begin position="426"/>
        <end position="476"/>
    </location>
</feature>
<feature type="region of interest" description="Disordered" evidence="5">
    <location>
        <begin position="957"/>
        <end position="980"/>
    </location>
</feature>
<feature type="coiled-coil region" evidence="4">
    <location>
        <begin position="583"/>
        <end position="772"/>
    </location>
</feature>
<evidence type="ECO:0000313" key="6">
    <source>
        <dbReference type="Proteomes" id="UP000085678"/>
    </source>
</evidence>
<gene>
    <name evidence="7 8 9" type="primary">LOC106155015</name>
</gene>
<feature type="compositionally biased region" description="Low complexity" evidence="5">
    <location>
        <begin position="504"/>
        <end position="513"/>
    </location>
</feature>
<dbReference type="Pfam" id="PF00023">
    <property type="entry name" value="Ank"/>
    <property type="match status" value="1"/>
</dbReference>
<proteinExistence type="predicted"/>
<dbReference type="STRING" id="7574.A0A1S3HG82"/>
<sequence>MSKMKNLFKFKKSTSDLTEWNKTDEKLLQAVQNGDTHKVEALLSKKNTSATKQDLQGRTVLHYAATHGKDDSLEILLSHGAEINAADFQGKTSLHCAARHGWAGLIQKLLQANAGLEYIDEAGMTALHHACLGGHLHCVQVLIKAGAKLNAANKDGRTPLFLSAQMGSASICMELINHGANLNAQDNELRTPLMLAAEHGNKDICEMFIKKGALAQMTDRLGRSAGWYALDNGHSNIKYIVDNAPAAASWDVGADEVTLKQPEHVDFVDAFISSQNRLEGGDSTEDEGGHDNESDEDNTMLNQLNKDTKNTKHSSVSKNIPEPINSGQQRASTQMTMDLYRELEEEHDLLNQEYNQLTVKYNKLVQKQQQKEGQGQQQNAIDATLIESLEEEVQRLTSQLTQAKDREQEYVEEIQGLKDQLSAFQASDVEKEGSDVDSWGDTDDELFDLPGTDKRQPGTITQKLPKSTLSSEDQQNKKQIAVLRSQLLELTRDNDALKEKMSKMKPMSDSSEPVSLSKSEDERETVPLSQYEDLKRANESEVRDLKHKIAELESEKLTFITAIETTVPEEKYEEMQTSSELQIADMQGIISGLEKELERVNGQMSSNQQSSKTLEEHLQQKSLEVMTLQNEIVNLEAKISQLKQTGSPREGKQLEDTYGMEIAKLKQCISESEIKIQTLEQARENTIPNDLYKEMKKKNNEEKQVLQSQIDTLQEQLESVAKELNELTVHTDKLMSEKEGLAGKNKTLTQEVEKLQLQLENLQQYHEKTHTERETRLKQAGELTCELGRIQDTISHMSTENTQLKDTVQQQVEEIVELKDQLEKKVWYERQLMDQLAALKKENSHLKELELEKENFVAEMTNLKHHVAELEKENSQVRELIDENEKLFSENARLKQQKKTENKKDSQLTVDVKTKIEKLTYDNAQLKQQVTASNKESSKLKRDICSLNETVEKLNKALSRHQEQRSPSQSASGDGKQLQAMQNQIEKLKQQLAEADVKHREVVNTYRTHLLSAVQGRMDPDVQEALHHIISLRSKEQFC</sequence>
<dbReference type="Pfam" id="PF12796">
    <property type="entry name" value="Ank_2"/>
    <property type="match status" value="1"/>
</dbReference>
<evidence type="ECO:0000256" key="3">
    <source>
        <dbReference type="PROSITE-ProRule" id="PRU00023"/>
    </source>
</evidence>
<dbReference type="AlphaFoldDB" id="A0A1S3HG82"/>
<evidence type="ECO:0000256" key="2">
    <source>
        <dbReference type="ARBA" id="ARBA00023054"/>
    </source>
</evidence>
<feature type="compositionally biased region" description="Acidic residues" evidence="5">
    <location>
        <begin position="438"/>
        <end position="447"/>
    </location>
</feature>
<feature type="coiled-coil region" evidence="4">
    <location>
        <begin position="340"/>
        <end position="420"/>
    </location>
</feature>
<feature type="compositionally biased region" description="Polar residues" evidence="5">
    <location>
        <begin position="458"/>
        <end position="473"/>
    </location>
</feature>
<dbReference type="Gene3D" id="1.25.40.20">
    <property type="entry name" value="Ankyrin repeat-containing domain"/>
    <property type="match status" value="2"/>
</dbReference>
<feature type="coiled-coil region" evidence="4">
    <location>
        <begin position="801"/>
        <end position="943"/>
    </location>
</feature>
<dbReference type="InterPro" id="IPR036770">
    <property type="entry name" value="Ankyrin_rpt-contain_sf"/>
</dbReference>
<dbReference type="SUPFAM" id="SSF48403">
    <property type="entry name" value="Ankyrin repeat"/>
    <property type="match status" value="1"/>
</dbReference>
<feature type="repeat" description="ANK" evidence="3">
    <location>
        <begin position="122"/>
        <end position="154"/>
    </location>
</feature>
<keyword evidence="3" id="KW-0040">ANK repeat</keyword>
<keyword evidence="1" id="KW-0677">Repeat</keyword>
<keyword evidence="2 4" id="KW-0175">Coiled coil</keyword>
<dbReference type="InterPro" id="IPR042420">
    <property type="entry name" value="RAI14/UACA"/>
</dbReference>
<dbReference type="Proteomes" id="UP000085678">
    <property type="component" value="Unplaced"/>
</dbReference>